<reference evidence="1 2" key="2">
    <citation type="journal article" date="2011" name="ISME J.">
        <title>RNA-seq reveals cooperative metabolic interactions between two termite-gut spirochete species in co-culture.</title>
        <authorList>
            <person name="Rosenthal A.Z."/>
            <person name="Matson E.G."/>
            <person name="Eldar A."/>
            <person name="Leadbetter J.R."/>
        </authorList>
    </citation>
    <scope>NUCLEOTIDE SEQUENCE [LARGE SCALE GENOMIC DNA]</scope>
    <source>
        <strain evidence="2">ATCC BAA-888 / DSM 13862 / ZAS-9</strain>
    </source>
</reference>
<dbReference type="EMBL" id="CP001841">
    <property type="protein sequence ID" value="AEF83367.1"/>
    <property type="molecule type" value="Genomic_DNA"/>
</dbReference>
<name>F5YDK3_LEAAZ</name>
<proteinExistence type="predicted"/>
<dbReference type="HOGENOM" id="CLU_2588666_0_0_12"/>
<gene>
    <name evidence="1" type="ordered locus">TREAZ_0319</name>
</gene>
<dbReference type="Proteomes" id="UP000009222">
    <property type="component" value="Chromosome"/>
</dbReference>
<organism evidence="1 2">
    <name type="scientific">Leadbettera azotonutricia (strain ATCC BAA-888 / DSM 13862 / ZAS-9)</name>
    <name type="common">Treponema azotonutricium</name>
    <dbReference type="NCBI Taxonomy" id="545695"/>
    <lineage>
        <taxon>Bacteria</taxon>
        <taxon>Pseudomonadati</taxon>
        <taxon>Spirochaetota</taxon>
        <taxon>Spirochaetia</taxon>
        <taxon>Spirochaetales</taxon>
        <taxon>Breznakiellaceae</taxon>
        <taxon>Leadbettera</taxon>
    </lineage>
</organism>
<keyword evidence="2" id="KW-1185">Reference proteome</keyword>
<evidence type="ECO:0000313" key="2">
    <source>
        <dbReference type="Proteomes" id="UP000009222"/>
    </source>
</evidence>
<accession>F5YDK3</accession>
<reference evidence="2" key="1">
    <citation type="submission" date="2009-12" db="EMBL/GenBank/DDBJ databases">
        <title>Complete sequence of Treponema azotonutricium strain ZAS-9.</title>
        <authorList>
            <person name="Tetu S.G."/>
            <person name="Matson E."/>
            <person name="Ren Q."/>
            <person name="Seshadri R."/>
            <person name="Elbourne L."/>
            <person name="Hassan K.A."/>
            <person name="Durkin A."/>
            <person name="Radune D."/>
            <person name="Mohamoud Y."/>
            <person name="Shay R."/>
            <person name="Jin S."/>
            <person name="Zhang X."/>
            <person name="Lucey K."/>
            <person name="Ballor N.R."/>
            <person name="Ottesen E."/>
            <person name="Rosenthal R."/>
            <person name="Allen A."/>
            <person name="Leadbetter J.R."/>
            <person name="Paulsen I.T."/>
        </authorList>
    </citation>
    <scope>NUCLEOTIDE SEQUENCE [LARGE SCALE GENOMIC DNA]</scope>
    <source>
        <strain evidence="2">ATCC BAA-888 / DSM 13862 / ZAS-9</strain>
    </source>
</reference>
<dbReference type="STRING" id="545695.TREAZ_0319"/>
<dbReference type="AlphaFoldDB" id="F5YDK3"/>
<dbReference type="InParanoid" id="F5YDK3"/>
<dbReference type="KEGG" id="taz:TREAZ_0319"/>
<evidence type="ECO:0000313" key="1">
    <source>
        <dbReference type="EMBL" id="AEF83367.1"/>
    </source>
</evidence>
<sequence length="80" mass="9102">MKNNIFSFYSDLLAYLNLELANGIPKFGDIDISIKICNSKISLIRFSKSDTIKPDEIIHDSIVIDHVAEILEKIIETDFT</sequence>
<protein>
    <submittedName>
        <fullName evidence="1">Uncharacterized protein</fullName>
    </submittedName>
</protein>
<dbReference type="RefSeq" id="WP_015711617.1">
    <property type="nucleotide sequence ID" value="NC_015577.1"/>
</dbReference>